<dbReference type="Gene3D" id="1.20.1280.50">
    <property type="match status" value="1"/>
</dbReference>
<dbReference type="OrthoDB" id="3046363at2759"/>
<dbReference type="SMART" id="SM00256">
    <property type="entry name" value="FBOX"/>
    <property type="match status" value="1"/>
</dbReference>
<dbReference type="AlphaFoldDB" id="J0WW64"/>
<accession>J0WW64</accession>
<evidence type="ECO:0000259" key="1">
    <source>
        <dbReference type="PROSITE" id="PS50181"/>
    </source>
</evidence>
<protein>
    <recommendedName>
        <fullName evidence="1">F-box domain-containing protein</fullName>
    </recommendedName>
</protein>
<dbReference type="InterPro" id="IPR001810">
    <property type="entry name" value="F-box_dom"/>
</dbReference>
<organism evidence="2 3">
    <name type="scientific">Auricularia subglabra (strain TFB-10046 / SS5)</name>
    <name type="common">White-rot fungus</name>
    <name type="synonym">Auricularia delicata (strain TFB10046)</name>
    <dbReference type="NCBI Taxonomy" id="717982"/>
    <lineage>
        <taxon>Eukaryota</taxon>
        <taxon>Fungi</taxon>
        <taxon>Dikarya</taxon>
        <taxon>Basidiomycota</taxon>
        <taxon>Agaricomycotina</taxon>
        <taxon>Agaricomycetes</taxon>
        <taxon>Auriculariales</taxon>
        <taxon>Auriculariaceae</taxon>
        <taxon>Auricularia</taxon>
    </lineage>
</organism>
<reference evidence="3" key="1">
    <citation type="journal article" date="2012" name="Science">
        <title>The Paleozoic origin of enzymatic lignin decomposition reconstructed from 31 fungal genomes.</title>
        <authorList>
            <person name="Floudas D."/>
            <person name="Binder M."/>
            <person name="Riley R."/>
            <person name="Barry K."/>
            <person name="Blanchette R.A."/>
            <person name="Henrissat B."/>
            <person name="Martinez A.T."/>
            <person name="Otillar R."/>
            <person name="Spatafora J.W."/>
            <person name="Yadav J.S."/>
            <person name="Aerts A."/>
            <person name="Benoit I."/>
            <person name="Boyd A."/>
            <person name="Carlson A."/>
            <person name="Copeland A."/>
            <person name="Coutinho P.M."/>
            <person name="de Vries R.P."/>
            <person name="Ferreira P."/>
            <person name="Findley K."/>
            <person name="Foster B."/>
            <person name="Gaskell J."/>
            <person name="Glotzer D."/>
            <person name="Gorecki P."/>
            <person name="Heitman J."/>
            <person name="Hesse C."/>
            <person name="Hori C."/>
            <person name="Igarashi K."/>
            <person name="Jurgens J.A."/>
            <person name="Kallen N."/>
            <person name="Kersten P."/>
            <person name="Kohler A."/>
            <person name="Kuees U."/>
            <person name="Kumar T.K.A."/>
            <person name="Kuo A."/>
            <person name="LaButti K."/>
            <person name="Larrondo L.F."/>
            <person name="Lindquist E."/>
            <person name="Ling A."/>
            <person name="Lombard V."/>
            <person name="Lucas S."/>
            <person name="Lundell T."/>
            <person name="Martin R."/>
            <person name="McLaughlin D.J."/>
            <person name="Morgenstern I."/>
            <person name="Morin E."/>
            <person name="Murat C."/>
            <person name="Nagy L.G."/>
            <person name="Nolan M."/>
            <person name="Ohm R.A."/>
            <person name="Patyshakuliyeva A."/>
            <person name="Rokas A."/>
            <person name="Ruiz-Duenas F.J."/>
            <person name="Sabat G."/>
            <person name="Salamov A."/>
            <person name="Samejima M."/>
            <person name="Schmutz J."/>
            <person name="Slot J.C."/>
            <person name="St John F."/>
            <person name="Stenlid J."/>
            <person name="Sun H."/>
            <person name="Sun S."/>
            <person name="Syed K."/>
            <person name="Tsang A."/>
            <person name="Wiebenga A."/>
            <person name="Young D."/>
            <person name="Pisabarro A."/>
            <person name="Eastwood D.C."/>
            <person name="Martin F."/>
            <person name="Cullen D."/>
            <person name="Grigoriev I.V."/>
            <person name="Hibbett D.S."/>
        </authorList>
    </citation>
    <scope>NUCLEOTIDE SEQUENCE [LARGE SCALE GENOMIC DNA]</scope>
    <source>
        <strain evidence="3">TFB10046</strain>
    </source>
</reference>
<dbReference type="PROSITE" id="PS50181">
    <property type="entry name" value="FBOX"/>
    <property type="match status" value="1"/>
</dbReference>
<dbReference type="Proteomes" id="UP000006514">
    <property type="component" value="Unassembled WGS sequence"/>
</dbReference>
<feature type="domain" description="F-box" evidence="1">
    <location>
        <begin position="383"/>
        <end position="430"/>
    </location>
</feature>
<dbReference type="SUPFAM" id="SSF81383">
    <property type="entry name" value="F-box domain"/>
    <property type="match status" value="1"/>
</dbReference>
<sequence>MAVSRAGQLALDFKYRQSRGPPSLSVVDAVAQYFHRFRSFRWTLSAVHIDISRPAPLLREFCFDDWMCFLPKDFLGGAVGALRTLDLDDVVFPENCPSLATVTDLRVKYPPSVTTYRRFHVIFDLCPRLEILDLHGSLVGAPGIVFPASPAPRTLRKVTLCSYAMCNLGNLYAVWGLEFVQDVHIRAEFDASLSIDPFMDGVVALSVLFEGTQHIRVSAQLSGGRVRKLTCGIRRSVRTPGETLADMVLASTVLSHMHTISAPLSVLGHALAGAYHWPQLAHLNVHLYAANTFQTHPDRAPRLCLSHLNCLRAAPMLESLTLHMHTLDDASGPRCSLSATFQHYEWQIKVFIEPSLPPLGPDRRGVRFAHTHLVSLVSPLMMPDIARRLPPEVLAACFAFLDLGELVSASHVSQSWRTAALSFPDLWSSIVIFAHLGKSGRLLHMAVSRAGQLPLDFEYTQMSPMPTQSMLKAVSQYFPRFRSFKWTCYPGYIDISRPAPLLRELGCSEWMCSIPRDFLGGRAGALRTLHLDDAVFPETCPALARVTDLRARYPEFADDGRRFHYIFDLCPRLEVLHLRDLDGAPGGELPAGPAPRTLRKVALDAWTSCDLLQLYAVWGLEAVADVQLRMPLGASVRIAPFIDGAVELSLLFEGDQEAVHIVAELSDGRTRKLTGDDVGDPVAVLAEMLQDGAALSHMQRLIVPLSVLGRALAGAHHWPALSHLIVHIYADDMHPDGAPRSSWAHLNCLRSAPALESLALHIHAPNMVTVDDARNIREHLSTLTRCILREVQVYGFPKAVVREMRARDDDGPRILFHEVSSFSDGTLDPRI</sequence>
<name>J0WW64_AURST</name>
<dbReference type="EMBL" id="JH687810">
    <property type="protein sequence ID" value="EJD39730.1"/>
    <property type="molecule type" value="Genomic_DNA"/>
</dbReference>
<dbReference type="Pfam" id="PF12937">
    <property type="entry name" value="F-box-like"/>
    <property type="match status" value="1"/>
</dbReference>
<evidence type="ECO:0000313" key="3">
    <source>
        <dbReference type="Proteomes" id="UP000006514"/>
    </source>
</evidence>
<dbReference type="PANTHER" id="PTHR38926:SF5">
    <property type="entry name" value="F-BOX AND LEUCINE-RICH REPEAT PROTEIN 6"/>
    <property type="match status" value="1"/>
</dbReference>
<gene>
    <name evidence="2" type="ORF">AURDEDRAFT_187242</name>
</gene>
<dbReference type="InParanoid" id="J0WW64"/>
<dbReference type="PANTHER" id="PTHR38926">
    <property type="entry name" value="F-BOX DOMAIN CONTAINING PROTEIN, EXPRESSED"/>
    <property type="match status" value="1"/>
</dbReference>
<keyword evidence="3" id="KW-1185">Reference proteome</keyword>
<evidence type="ECO:0000313" key="2">
    <source>
        <dbReference type="EMBL" id="EJD39730.1"/>
    </source>
</evidence>
<dbReference type="KEGG" id="adl:AURDEDRAFT_187242"/>
<dbReference type="InterPro" id="IPR036047">
    <property type="entry name" value="F-box-like_dom_sf"/>
</dbReference>
<proteinExistence type="predicted"/>